<dbReference type="GO" id="GO:0005886">
    <property type="term" value="C:plasma membrane"/>
    <property type="evidence" value="ECO:0007669"/>
    <property type="project" value="TreeGrafter"/>
</dbReference>
<evidence type="ECO:0000256" key="2">
    <source>
        <dbReference type="ARBA" id="ARBA00022840"/>
    </source>
</evidence>
<dbReference type="PROSITE" id="PS50893">
    <property type="entry name" value="ABC_TRANSPORTER_2"/>
    <property type="match status" value="1"/>
</dbReference>
<dbReference type="InterPro" id="IPR015854">
    <property type="entry name" value="ABC_transpr_LolD-like"/>
</dbReference>
<reference evidence="4" key="1">
    <citation type="journal article" date="2020" name="mSystems">
        <title>Genome- and Community-Level Interaction Insights into Carbon Utilization and Element Cycling Functions of Hydrothermarchaeota in Hydrothermal Sediment.</title>
        <authorList>
            <person name="Zhou Z."/>
            <person name="Liu Y."/>
            <person name="Xu W."/>
            <person name="Pan J."/>
            <person name="Luo Z.H."/>
            <person name="Li M."/>
        </authorList>
    </citation>
    <scope>NUCLEOTIDE SEQUENCE [LARGE SCALE GENOMIC DNA]</scope>
    <source>
        <strain evidence="4">HyVt-380</strain>
    </source>
</reference>
<accession>A0A7C2A8E0</accession>
<dbReference type="EMBL" id="DRHY01000261">
    <property type="protein sequence ID" value="HEC74992.1"/>
    <property type="molecule type" value="Genomic_DNA"/>
</dbReference>
<dbReference type="AlphaFoldDB" id="A0A7C2A8E0"/>
<evidence type="ECO:0000313" key="4">
    <source>
        <dbReference type="EMBL" id="HEC74992.1"/>
    </source>
</evidence>
<organism evidence="4">
    <name type="scientific">Methylophaga aminisulfidivorans</name>
    <dbReference type="NCBI Taxonomy" id="230105"/>
    <lineage>
        <taxon>Bacteria</taxon>
        <taxon>Pseudomonadati</taxon>
        <taxon>Pseudomonadota</taxon>
        <taxon>Gammaproteobacteria</taxon>
        <taxon>Thiotrichales</taxon>
        <taxon>Piscirickettsiaceae</taxon>
        <taxon>Methylophaga</taxon>
    </lineage>
</organism>
<dbReference type="SMART" id="SM00382">
    <property type="entry name" value="AAA"/>
    <property type="match status" value="1"/>
</dbReference>
<name>A0A7C2A8E0_9GAMM</name>
<dbReference type="Pfam" id="PF00005">
    <property type="entry name" value="ABC_tran"/>
    <property type="match status" value="1"/>
</dbReference>
<dbReference type="Gene3D" id="3.40.50.300">
    <property type="entry name" value="P-loop containing nucleotide triphosphate hydrolases"/>
    <property type="match status" value="1"/>
</dbReference>
<comment type="caution">
    <text evidence="4">The sequence shown here is derived from an EMBL/GenBank/DDBJ whole genome shotgun (WGS) entry which is preliminary data.</text>
</comment>
<protein>
    <submittedName>
        <fullName evidence="4">ATP-binding cassette domain-containing protein</fullName>
    </submittedName>
</protein>
<dbReference type="PANTHER" id="PTHR24220:SF611">
    <property type="entry name" value="ATP-BINDING COMPONENT OF ABC TRANSPORTER-RELATED"/>
    <property type="match status" value="1"/>
</dbReference>
<dbReference type="InterPro" id="IPR027417">
    <property type="entry name" value="P-loop_NTPase"/>
</dbReference>
<dbReference type="InterPro" id="IPR003593">
    <property type="entry name" value="AAA+_ATPase"/>
</dbReference>
<gene>
    <name evidence="4" type="ORF">ENI26_11580</name>
</gene>
<proteinExistence type="predicted"/>
<keyword evidence="1" id="KW-0547">Nucleotide-binding</keyword>
<dbReference type="GO" id="GO:0005524">
    <property type="term" value="F:ATP binding"/>
    <property type="evidence" value="ECO:0007669"/>
    <property type="project" value="UniProtKB-KW"/>
</dbReference>
<dbReference type="InterPro" id="IPR003439">
    <property type="entry name" value="ABC_transporter-like_ATP-bd"/>
</dbReference>
<dbReference type="GO" id="GO:0016887">
    <property type="term" value="F:ATP hydrolysis activity"/>
    <property type="evidence" value="ECO:0007669"/>
    <property type="project" value="InterPro"/>
</dbReference>
<dbReference type="PANTHER" id="PTHR24220">
    <property type="entry name" value="IMPORT ATP-BINDING PROTEIN"/>
    <property type="match status" value="1"/>
</dbReference>
<feature type="domain" description="ABC transporter" evidence="3">
    <location>
        <begin position="3"/>
        <end position="225"/>
    </location>
</feature>
<sequence>MLLSINQLKFDYDNRQKSPLIDIPEWHVKQGEHVFLHGPSGAGKSTLLNLLGGILLPSSGDIVLNGNTLNTMSAKQRDRFRAKNLAYVFQQFNLIPYLSAKDNIELAVFLAKKAGHKTTGLESAVDVLASLNIPDALWTKPAEKLSIGQQQRVAIARAMINQPSLMILDEPTSSLDERNRDSFLQLLLQRLQHTSTTVIFVSHDQRLASFFPQVIALNDINQGGV</sequence>
<dbReference type="Proteomes" id="UP000886384">
    <property type="component" value="Unassembled WGS sequence"/>
</dbReference>
<dbReference type="SUPFAM" id="SSF52540">
    <property type="entry name" value="P-loop containing nucleoside triphosphate hydrolases"/>
    <property type="match status" value="1"/>
</dbReference>
<dbReference type="GO" id="GO:0022857">
    <property type="term" value="F:transmembrane transporter activity"/>
    <property type="evidence" value="ECO:0007669"/>
    <property type="project" value="TreeGrafter"/>
</dbReference>
<keyword evidence="2 4" id="KW-0067">ATP-binding</keyword>
<evidence type="ECO:0000256" key="1">
    <source>
        <dbReference type="ARBA" id="ARBA00022741"/>
    </source>
</evidence>
<evidence type="ECO:0000259" key="3">
    <source>
        <dbReference type="PROSITE" id="PS50893"/>
    </source>
</evidence>